<evidence type="ECO:0000313" key="1">
    <source>
        <dbReference type="Proteomes" id="UP000887565"/>
    </source>
</evidence>
<keyword evidence="1" id="KW-1185">Reference proteome</keyword>
<accession>A0A915HP39</accession>
<dbReference type="Proteomes" id="UP000887565">
    <property type="component" value="Unplaced"/>
</dbReference>
<name>A0A915HP39_ROMCU</name>
<dbReference type="AlphaFoldDB" id="A0A915HP39"/>
<evidence type="ECO:0000313" key="2">
    <source>
        <dbReference type="WBParaSite" id="nRc.2.0.1.t03713-RA"/>
    </source>
</evidence>
<proteinExistence type="predicted"/>
<organism evidence="1 2">
    <name type="scientific">Romanomermis culicivorax</name>
    <name type="common">Nematode worm</name>
    <dbReference type="NCBI Taxonomy" id="13658"/>
    <lineage>
        <taxon>Eukaryota</taxon>
        <taxon>Metazoa</taxon>
        <taxon>Ecdysozoa</taxon>
        <taxon>Nematoda</taxon>
        <taxon>Enoplea</taxon>
        <taxon>Dorylaimia</taxon>
        <taxon>Mermithida</taxon>
        <taxon>Mermithoidea</taxon>
        <taxon>Mermithidae</taxon>
        <taxon>Romanomermis</taxon>
    </lineage>
</organism>
<reference evidence="2" key="1">
    <citation type="submission" date="2022-11" db="UniProtKB">
        <authorList>
            <consortium name="WormBaseParasite"/>
        </authorList>
    </citation>
    <scope>IDENTIFICATION</scope>
</reference>
<sequence length="103" mass="11305">MARESTILLVSAPSTCLRACGSLSNAFIWRSVFRPDNVDNKNVCMQQTVTLKIGSWHGCSRDVQKHCTASVPAAKKTKCKIVNYSSTALQRKSRSLENNKCAG</sequence>
<protein>
    <submittedName>
        <fullName evidence="2">Secreted protein</fullName>
    </submittedName>
</protein>
<dbReference type="WBParaSite" id="nRc.2.0.1.t03713-RA">
    <property type="protein sequence ID" value="nRc.2.0.1.t03713-RA"/>
    <property type="gene ID" value="nRc.2.0.1.g03713"/>
</dbReference>